<dbReference type="Gene3D" id="1.20.1250.20">
    <property type="entry name" value="MFS general substrate transporter like domains"/>
    <property type="match status" value="1"/>
</dbReference>
<dbReference type="PANTHER" id="PTHR23511">
    <property type="entry name" value="SYNAPTIC VESICLE GLYCOPROTEIN 2"/>
    <property type="match status" value="1"/>
</dbReference>
<feature type="transmembrane region" description="Helical" evidence="7">
    <location>
        <begin position="376"/>
        <end position="395"/>
    </location>
</feature>
<name>A0AAW2U1E2_9LAMI</name>
<dbReference type="SUPFAM" id="SSF103473">
    <property type="entry name" value="MFS general substrate transporter"/>
    <property type="match status" value="1"/>
</dbReference>
<reference evidence="9" key="2">
    <citation type="journal article" date="2024" name="Plant">
        <title>Genomic evolution and insights into agronomic trait innovations of Sesamum species.</title>
        <authorList>
            <person name="Miao H."/>
            <person name="Wang L."/>
            <person name="Qu L."/>
            <person name="Liu H."/>
            <person name="Sun Y."/>
            <person name="Le M."/>
            <person name="Wang Q."/>
            <person name="Wei S."/>
            <person name="Zheng Y."/>
            <person name="Lin W."/>
            <person name="Duan Y."/>
            <person name="Cao H."/>
            <person name="Xiong S."/>
            <person name="Wang X."/>
            <person name="Wei L."/>
            <person name="Li C."/>
            <person name="Ma Q."/>
            <person name="Ju M."/>
            <person name="Zhao R."/>
            <person name="Li G."/>
            <person name="Mu C."/>
            <person name="Tian Q."/>
            <person name="Mei H."/>
            <person name="Zhang T."/>
            <person name="Gao T."/>
            <person name="Zhang H."/>
        </authorList>
    </citation>
    <scope>NUCLEOTIDE SEQUENCE</scope>
    <source>
        <strain evidence="9">KEN1</strain>
    </source>
</reference>
<feature type="transmembrane region" description="Helical" evidence="7">
    <location>
        <begin position="509"/>
        <end position="532"/>
    </location>
</feature>
<dbReference type="Pfam" id="PF00083">
    <property type="entry name" value="Sugar_tr"/>
    <property type="match status" value="1"/>
</dbReference>
<protein>
    <submittedName>
        <fullName evidence="9">Organic cation/carnitine transporter 7</fullName>
    </submittedName>
</protein>
<dbReference type="InterPro" id="IPR020846">
    <property type="entry name" value="MFS_dom"/>
</dbReference>
<dbReference type="GO" id="GO:0022857">
    <property type="term" value="F:transmembrane transporter activity"/>
    <property type="evidence" value="ECO:0007669"/>
    <property type="project" value="InterPro"/>
</dbReference>
<sequence>MNTAIMSSEVSILIFLNVFVVTRDPLHRFVDAADPEKGKTREELKRAFLDFVLHFLGLLISQKKILMNLKRVVDNDDELVYTIDEALAVVGFGRFQALVLAYAGLGAMAEAMEVMILSFIGPSVKAEWRLSSGQESLITTLVFAGMLIGAYAWGIISDNYGRRQALEFLFLKQNWLSMCQLMGLLSIAVVTSIFAILSVFAPNYISLIIFRMVVGIGLGGGPVYSSWFLEFVPMQNRGMWMVVFSTFWTIGTIFEASLAWIIMPRLGWRWLLALSSVPCLAAFILYFFTVESPRYLYLKGRTTDAHNVLKRMASINRTELPSGILVSDKMSTLDEELTTSENTELLSTMGNKSTSANPGFSSLSTLLSSNLIKTTLLMWVIYFANSFVYYGVVLMTSEFSSRQSKCGAIVLHSSQLTDSSLYRNVFITSFAELPGLILSAILVDKVGRRISLVLMYAFGFIFLLPLMFHQNELLTTSVLFGARMCLIGTYTVAGIYCPEIYPTSVRTTGAGVAAAVGKIGGMVCPLVAVELVSGCHRMAAIASFEVVMVLSAICVLLFKVETKGRELHDTVDVHN</sequence>
<comment type="subcellular location">
    <subcellularLocation>
        <location evidence="1">Membrane</location>
        <topology evidence="1">Multi-pass membrane protein</topology>
    </subcellularLocation>
</comment>
<organism evidence="9">
    <name type="scientific">Sesamum latifolium</name>
    <dbReference type="NCBI Taxonomy" id="2727402"/>
    <lineage>
        <taxon>Eukaryota</taxon>
        <taxon>Viridiplantae</taxon>
        <taxon>Streptophyta</taxon>
        <taxon>Embryophyta</taxon>
        <taxon>Tracheophyta</taxon>
        <taxon>Spermatophyta</taxon>
        <taxon>Magnoliopsida</taxon>
        <taxon>eudicotyledons</taxon>
        <taxon>Gunneridae</taxon>
        <taxon>Pentapetalae</taxon>
        <taxon>asterids</taxon>
        <taxon>lamiids</taxon>
        <taxon>Lamiales</taxon>
        <taxon>Pedaliaceae</taxon>
        <taxon>Sesamum</taxon>
    </lineage>
</organism>
<evidence type="ECO:0000256" key="6">
    <source>
        <dbReference type="ARBA" id="ARBA00044504"/>
    </source>
</evidence>
<comment type="similarity">
    <text evidence="6">Belongs to the major facilitator superfamily. Phosphate:H(+) symporter (TC 2.A.1.9) family.</text>
</comment>
<dbReference type="GO" id="GO:0016020">
    <property type="term" value="C:membrane"/>
    <property type="evidence" value="ECO:0007669"/>
    <property type="project" value="UniProtKB-SubCell"/>
</dbReference>
<feature type="transmembrane region" description="Helical" evidence="7">
    <location>
        <begin position="474"/>
        <end position="497"/>
    </location>
</feature>
<comment type="caution">
    <text evidence="9">The sequence shown here is derived from an EMBL/GenBank/DDBJ whole genome shotgun (WGS) entry which is preliminary data.</text>
</comment>
<evidence type="ECO:0000256" key="3">
    <source>
        <dbReference type="ARBA" id="ARBA00022692"/>
    </source>
</evidence>
<feature type="transmembrane region" description="Helical" evidence="7">
    <location>
        <begin position="421"/>
        <end position="443"/>
    </location>
</feature>
<keyword evidence="3 7" id="KW-0812">Transmembrane</keyword>
<evidence type="ECO:0000256" key="1">
    <source>
        <dbReference type="ARBA" id="ARBA00004141"/>
    </source>
</evidence>
<feature type="transmembrane region" description="Helical" evidence="7">
    <location>
        <begin position="538"/>
        <end position="558"/>
    </location>
</feature>
<feature type="transmembrane region" description="Helical" evidence="7">
    <location>
        <begin position="268"/>
        <end position="289"/>
    </location>
</feature>
<feature type="domain" description="Major facilitator superfamily (MFS) profile" evidence="8">
    <location>
        <begin position="99"/>
        <end position="563"/>
    </location>
</feature>
<gene>
    <name evidence="9" type="ORF">Slati_3624400</name>
</gene>
<dbReference type="AlphaFoldDB" id="A0AAW2U1E2"/>
<evidence type="ECO:0000256" key="4">
    <source>
        <dbReference type="ARBA" id="ARBA00022989"/>
    </source>
</evidence>
<feature type="transmembrane region" description="Helical" evidence="7">
    <location>
        <begin position="207"/>
        <end position="229"/>
    </location>
</feature>
<keyword evidence="5 7" id="KW-0472">Membrane</keyword>
<evidence type="ECO:0000256" key="7">
    <source>
        <dbReference type="SAM" id="Phobius"/>
    </source>
</evidence>
<feature type="transmembrane region" description="Helical" evidence="7">
    <location>
        <begin position="140"/>
        <end position="160"/>
    </location>
</feature>
<dbReference type="PANTHER" id="PTHR23511:SF5">
    <property type="entry name" value="MAJOR FACILITATOR-TYPE TRANSPORTER HXNZ-RELATED"/>
    <property type="match status" value="1"/>
</dbReference>
<feature type="transmembrane region" description="Helical" evidence="7">
    <location>
        <begin position="181"/>
        <end position="201"/>
    </location>
</feature>
<evidence type="ECO:0000256" key="5">
    <source>
        <dbReference type="ARBA" id="ARBA00023136"/>
    </source>
</evidence>
<dbReference type="EMBL" id="JACGWN010000013">
    <property type="protein sequence ID" value="KAL0410347.1"/>
    <property type="molecule type" value="Genomic_DNA"/>
</dbReference>
<dbReference type="InterPro" id="IPR036259">
    <property type="entry name" value="MFS_trans_sf"/>
</dbReference>
<keyword evidence="4 7" id="KW-1133">Transmembrane helix</keyword>
<evidence type="ECO:0000313" key="9">
    <source>
        <dbReference type="EMBL" id="KAL0410347.1"/>
    </source>
</evidence>
<reference evidence="9" key="1">
    <citation type="submission" date="2020-06" db="EMBL/GenBank/DDBJ databases">
        <authorList>
            <person name="Li T."/>
            <person name="Hu X."/>
            <person name="Zhang T."/>
            <person name="Song X."/>
            <person name="Zhang H."/>
            <person name="Dai N."/>
            <person name="Sheng W."/>
            <person name="Hou X."/>
            <person name="Wei L."/>
        </authorList>
    </citation>
    <scope>NUCLEOTIDE SEQUENCE</scope>
    <source>
        <strain evidence="9">KEN1</strain>
        <tissue evidence="9">Leaf</tissue>
    </source>
</reference>
<feature type="transmembrane region" description="Helical" evidence="7">
    <location>
        <begin position="450"/>
        <end position="468"/>
    </location>
</feature>
<feature type="transmembrane region" description="Helical" evidence="7">
    <location>
        <begin position="99"/>
        <end position="120"/>
    </location>
</feature>
<proteinExistence type="inferred from homology"/>
<accession>A0AAW2U1E2</accession>
<dbReference type="PROSITE" id="PS50850">
    <property type="entry name" value="MFS"/>
    <property type="match status" value="1"/>
</dbReference>
<keyword evidence="2" id="KW-0813">Transport</keyword>
<feature type="transmembrane region" description="Helical" evidence="7">
    <location>
        <begin position="241"/>
        <end position="262"/>
    </location>
</feature>
<dbReference type="InterPro" id="IPR005828">
    <property type="entry name" value="MFS_sugar_transport-like"/>
</dbReference>
<evidence type="ECO:0000259" key="8">
    <source>
        <dbReference type="PROSITE" id="PS50850"/>
    </source>
</evidence>
<dbReference type="FunFam" id="1.20.1250.20:FF:000232">
    <property type="entry name" value="Organic cation/carnitine transporter 7"/>
    <property type="match status" value="1"/>
</dbReference>
<evidence type="ECO:0000256" key="2">
    <source>
        <dbReference type="ARBA" id="ARBA00022448"/>
    </source>
</evidence>